<feature type="transmembrane region" description="Helical" evidence="3">
    <location>
        <begin position="431"/>
        <end position="458"/>
    </location>
</feature>
<evidence type="ECO:0000256" key="2">
    <source>
        <dbReference type="SAM" id="MobiDB-lite"/>
    </source>
</evidence>
<dbReference type="EMBL" id="BK014663">
    <property type="protein sequence ID" value="DAD66822.1"/>
    <property type="molecule type" value="Genomic_DNA"/>
</dbReference>
<feature type="region of interest" description="Disordered" evidence="2">
    <location>
        <begin position="659"/>
        <end position="690"/>
    </location>
</feature>
<dbReference type="Pfam" id="PF20155">
    <property type="entry name" value="TMP_3"/>
    <property type="match status" value="1"/>
</dbReference>
<dbReference type="NCBIfam" id="TIGR02675">
    <property type="entry name" value="tape_meas_nterm"/>
    <property type="match status" value="1"/>
</dbReference>
<dbReference type="InterPro" id="IPR013491">
    <property type="entry name" value="Tape_meas_N"/>
</dbReference>
<keyword evidence="3" id="KW-0472">Membrane</keyword>
<evidence type="ECO:0000259" key="4">
    <source>
        <dbReference type="Pfam" id="PF20155"/>
    </source>
</evidence>
<evidence type="ECO:0000256" key="3">
    <source>
        <dbReference type="SAM" id="Phobius"/>
    </source>
</evidence>
<evidence type="ECO:0000313" key="5">
    <source>
        <dbReference type="EMBL" id="DAD66822.1"/>
    </source>
</evidence>
<feature type="transmembrane region" description="Helical" evidence="3">
    <location>
        <begin position="288"/>
        <end position="314"/>
    </location>
</feature>
<organism evidence="5">
    <name type="scientific">Siphoviridae sp. ctFNZ2</name>
    <dbReference type="NCBI Taxonomy" id="2823572"/>
    <lineage>
        <taxon>Viruses</taxon>
        <taxon>Duplodnaviria</taxon>
        <taxon>Heunggongvirae</taxon>
        <taxon>Uroviricota</taxon>
        <taxon>Caudoviricetes</taxon>
    </lineage>
</organism>
<feature type="domain" description="Tape measure protein N-terminal" evidence="4">
    <location>
        <begin position="84"/>
        <end position="269"/>
    </location>
</feature>
<keyword evidence="3" id="KW-1133">Transmembrane helix</keyword>
<feature type="transmembrane region" description="Helical" evidence="3">
    <location>
        <begin position="464"/>
        <end position="491"/>
    </location>
</feature>
<feature type="compositionally biased region" description="Polar residues" evidence="2">
    <location>
        <begin position="659"/>
        <end position="673"/>
    </location>
</feature>
<keyword evidence="3" id="KW-0812">Transmembrane</keyword>
<proteinExistence type="predicted"/>
<protein>
    <submittedName>
        <fullName evidence="5">Tail tape measure</fullName>
    </submittedName>
</protein>
<reference evidence="5" key="1">
    <citation type="journal article" date="2021" name="Proc. Natl. Acad. Sci. U.S.A.">
        <title>A Catalog of Tens of Thousands of Viruses from Human Metagenomes Reveals Hidden Associations with Chronic Diseases.</title>
        <authorList>
            <person name="Tisza M.J."/>
            <person name="Buck C.B."/>
        </authorList>
    </citation>
    <scope>NUCLEOTIDE SEQUENCE</scope>
    <source>
        <strain evidence="5">CtFNZ2</strain>
    </source>
</reference>
<accession>A0A8S5LAA5</accession>
<keyword evidence="1" id="KW-1188">Viral release from host cell</keyword>
<sequence length="764" mass="81238">MSLTDRVSGTLQKVHNTMNRVHSVGSSVSNSIKAQARAMYDLARASDVASQKMNKLNQASTGANLIKGAITGATIAAAVATAKKAMSISDEYANMNARLNMINDGMQSTSELQKSIFTSAQRTGSAYTEMANGVAKMRMQAGDVFQNNGETIAFLETMNKSFVVGGASIEEQKSAMMQLTQAMASGKLQGDELRSLAETSPALIQAIATKLGVTRGEVKKLGADGKITADIVKTAMLEASEKIDEQFRNMPMTWGRAWQNFINYMTKAFEPLSIKINQIANSAEFQQFASMVASVIQIVINALIVLMNIIGAIWSKIAPLIKWIADNWSTIAPIIIAVAGAMFYYWLSVNAVSFAMKGLEMAMNLAKGAVSAFNAVLAMGPIGWVIMGIIILIGVIYAAVNAFNQWAGTSISATGIIIGSVFALGMTIWNILMWIFNIVILIINGIIAFVVGLVNIVIASVFMIYQFILMILAGILGLFDWLVTGVINLALELVFQFQTAWYNIAQGGRNMAVAIGNFVSSMVNGVISLVEGMINGILSGINGMIGFLNGMGLNIGAVGTVTLGRVDFGNDIGNAIDSMEAPVKKTFEGLHLADGIVNHLESLGDAPSLQAPQIGSLGYGDVGGAFNTGYEIGQGIDKAVGDMFSGSPGDVGNSFLGDNGQTPYELSPANNTGTGDGGKSANPKGGHLDRVGKIDDEVKLDSEFIKLVQDVATMKWQQNFITLKPEIVTNIDSINSDREYGNMLDDLNATIVDAINNGADGLAY</sequence>
<feature type="transmembrane region" description="Helical" evidence="3">
    <location>
        <begin position="334"/>
        <end position="355"/>
    </location>
</feature>
<dbReference type="GO" id="GO:0098003">
    <property type="term" value="P:viral tail assembly"/>
    <property type="evidence" value="ECO:0007669"/>
    <property type="project" value="UniProtKB-KW"/>
</dbReference>
<feature type="transmembrane region" description="Helical" evidence="3">
    <location>
        <begin position="406"/>
        <end position="424"/>
    </location>
</feature>
<feature type="transmembrane region" description="Helical" evidence="3">
    <location>
        <begin position="376"/>
        <end position="400"/>
    </location>
</feature>
<name>A0A8S5LAA5_9CAUD</name>
<keyword evidence="1" id="KW-1245">Viral tail assembly</keyword>
<evidence type="ECO:0000256" key="1">
    <source>
        <dbReference type="ARBA" id="ARBA00022465"/>
    </source>
</evidence>